<evidence type="ECO:0000256" key="1">
    <source>
        <dbReference type="SAM" id="Phobius"/>
    </source>
</evidence>
<dbReference type="Proteomes" id="UP000226079">
    <property type="component" value="Unassembled WGS sequence"/>
</dbReference>
<dbReference type="SUPFAM" id="SSF53474">
    <property type="entry name" value="alpha/beta-Hydrolases"/>
    <property type="match status" value="1"/>
</dbReference>
<dbReference type="InterPro" id="IPR050583">
    <property type="entry name" value="Mycobacterial_A85_antigen"/>
</dbReference>
<evidence type="ECO:0000313" key="3">
    <source>
        <dbReference type="Proteomes" id="UP000226079"/>
    </source>
</evidence>
<keyword evidence="1" id="KW-1133">Transmembrane helix</keyword>
<proteinExistence type="predicted"/>
<evidence type="ECO:0000313" key="2">
    <source>
        <dbReference type="EMBL" id="PFG15731.1"/>
    </source>
</evidence>
<dbReference type="Gene3D" id="3.40.50.1820">
    <property type="entry name" value="alpha/beta hydrolase"/>
    <property type="match status" value="1"/>
</dbReference>
<dbReference type="InterPro" id="IPR029058">
    <property type="entry name" value="AB_hydrolase_fold"/>
</dbReference>
<keyword evidence="1" id="KW-0472">Membrane</keyword>
<feature type="transmembrane region" description="Helical" evidence="1">
    <location>
        <begin position="6"/>
        <end position="28"/>
    </location>
</feature>
<keyword evidence="3" id="KW-1185">Reference proteome</keyword>
<gene>
    <name evidence="2" type="ORF">ATK74_0251</name>
</gene>
<organism evidence="2 3">
    <name type="scientific">Propionicimonas paludicola</name>
    <dbReference type="NCBI Taxonomy" id="185243"/>
    <lineage>
        <taxon>Bacteria</taxon>
        <taxon>Bacillati</taxon>
        <taxon>Actinomycetota</taxon>
        <taxon>Actinomycetes</taxon>
        <taxon>Propionibacteriales</taxon>
        <taxon>Nocardioidaceae</taxon>
        <taxon>Propionicimonas</taxon>
    </lineage>
</organism>
<dbReference type="GO" id="GO:0016747">
    <property type="term" value="F:acyltransferase activity, transferring groups other than amino-acyl groups"/>
    <property type="evidence" value="ECO:0007669"/>
    <property type="project" value="TreeGrafter"/>
</dbReference>
<dbReference type="Pfam" id="PF00756">
    <property type="entry name" value="Esterase"/>
    <property type="match status" value="1"/>
</dbReference>
<dbReference type="PANTHER" id="PTHR48098">
    <property type="entry name" value="ENTEROCHELIN ESTERASE-RELATED"/>
    <property type="match status" value="1"/>
</dbReference>
<keyword evidence="1" id="KW-0812">Transmembrane</keyword>
<comment type="caution">
    <text evidence="2">The sequence shown here is derived from an EMBL/GenBank/DDBJ whole genome shotgun (WGS) entry which is preliminary data.</text>
</comment>
<reference evidence="2 3" key="1">
    <citation type="submission" date="2017-10" db="EMBL/GenBank/DDBJ databases">
        <title>Sequencing the genomes of 1000 actinobacteria strains.</title>
        <authorList>
            <person name="Klenk H.-P."/>
        </authorList>
    </citation>
    <scope>NUCLEOTIDE SEQUENCE [LARGE SCALE GENOMIC DNA]</scope>
    <source>
        <strain evidence="2 3">DSM 15597</strain>
    </source>
</reference>
<name>A0A2A9CNG1_9ACTN</name>
<protein>
    <submittedName>
        <fullName evidence="2">Enterochelin esterase-like enzyme</fullName>
    </submittedName>
</protein>
<dbReference type="PANTHER" id="PTHR48098:SF1">
    <property type="entry name" value="DIACYLGLYCEROL ACYLTRANSFERASE_MYCOLYLTRANSFERASE AG85A"/>
    <property type="match status" value="1"/>
</dbReference>
<accession>A0A2A9CNG1</accession>
<feature type="transmembrane region" description="Helical" evidence="1">
    <location>
        <begin position="49"/>
        <end position="67"/>
    </location>
</feature>
<dbReference type="AlphaFoldDB" id="A0A2A9CNG1"/>
<sequence>MFQLTGNFILIASTILAIALPILAAVLWSRKPPASGGRPVAVLKFLGRIGLILVAQVTAMAALFFYVNDQYGFYASWSDLLGLGHDTPARIVQVNELHPGTGKLEVLNVHAKSGVSADTLVWLPPGYDASGSTRYPVVMFLPGQPSHPQNLFNEYDFGDVASQAIAAGTVRPFVGVFPPIMIAPPRDTECVDVPHGPQAQTWLTSDVPAAVQAKYRVEPPGKHWSLMGWSTGALCAAKLTLGHPTEFAAAVSLAGEFDTYLDNTTGDLFGSNTQLRNENSATWLYHQYGMRGTKLLMISSKQDEWAWIATEKMAQVTRGDPAVSLITFPAGGHNFHVYKPYISTALDWLDRAGSLG</sequence>
<dbReference type="EMBL" id="PDJC01000001">
    <property type="protein sequence ID" value="PFG15731.1"/>
    <property type="molecule type" value="Genomic_DNA"/>
</dbReference>
<dbReference type="InterPro" id="IPR000801">
    <property type="entry name" value="Esterase-like"/>
</dbReference>
<dbReference type="RefSeq" id="WP_169923679.1">
    <property type="nucleotide sequence ID" value="NZ_PDJC01000001.1"/>
</dbReference>